<feature type="domain" description="Flagellar hook-associated protein 2 C-terminal" evidence="8">
    <location>
        <begin position="244"/>
        <end position="543"/>
    </location>
</feature>
<dbReference type="GO" id="GO:0007155">
    <property type="term" value="P:cell adhesion"/>
    <property type="evidence" value="ECO:0007669"/>
    <property type="project" value="InterPro"/>
</dbReference>
<dbReference type="InterPro" id="IPR003481">
    <property type="entry name" value="FliD_N"/>
</dbReference>
<dbReference type="InterPro" id="IPR040026">
    <property type="entry name" value="FliD"/>
</dbReference>
<dbReference type="RefSeq" id="WP_141919481.1">
    <property type="nucleotide sequence ID" value="NZ_VFOF01000001.1"/>
</dbReference>
<dbReference type="OrthoDB" id="7388356at2"/>
<evidence type="ECO:0000313" key="9">
    <source>
        <dbReference type="EMBL" id="TQL17111.1"/>
    </source>
</evidence>
<keyword evidence="3" id="KW-0175">Coiled coil</keyword>
<comment type="function">
    <text evidence="5">Required for morphogenesis and for the elongation of the flagellar filament by facilitating polymerization of the flagellin monomers at the tip of growing filament. Forms a capping structure, which prevents flagellin subunits (transported through the central channel of the flagellum) from leaking out without polymerization at the distal end.</text>
</comment>
<reference evidence="9 10" key="1">
    <citation type="submission" date="2019-06" db="EMBL/GenBank/DDBJ databases">
        <title>Genome sequencing of Zymomonas mobilis strains for genetic engineering and biofuel applications.</title>
        <authorList>
            <person name="Teravest M."/>
        </authorList>
    </citation>
    <scope>NUCLEOTIDE SEQUENCE [LARGE SCALE GENOMIC DNA]</scope>
    <source>
        <strain evidence="9 10">AN0101</strain>
    </source>
</reference>
<dbReference type="Proteomes" id="UP000316887">
    <property type="component" value="Unassembled WGS sequence"/>
</dbReference>
<dbReference type="PANTHER" id="PTHR30288:SF0">
    <property type="entry name" value="FLAGELLAR HOOK-ASSOCIATED PROTEIN 2"/>
    <property type="match status" value="1"/>
</dbReference>
<dbReference type="PANTHER" id="PTHR30288">
    <property type="entry name" value="FLAGELLAR CAP/ASSEMBLY PROTEIN FLID"/>
    <property type="match status" value="1"/>
</dbReference>
<dbReference type="Pfam" id="PF07196">
    <property type="entry name" value="Flagellin_IN"/>
    <property type="match status" value="1"/>
</dbReference>
<feature type="domain" description="Flagellar hook-associated protein 2 N-terminal" evidence="7">
    <location>
        <begin position="41"/>
        <end position="139"/>
    </location>
</feature>
<gene>
    <name evidence="9" type="ORF">FBY58_0671</name>
</gene>
<evidence type="ECO:0000259" key="7">
    <source>
        <dbReference type="Pfam" id="PF02465"/>
    </source>
</evidence>
<name>A0A542W0J7_ZYMMB</name>
<evidence type="ECO:0000256" key="2">
    <source>
        <dbReference type="ARBA" id="ARBA00011255"/>
    </source>
</evidence>
<evidence type="ECO:0000256" key="5">
    <source>
        <dbReference type="RuleBase" id="RU362066"/>
    </source>
</evidence>
<evidence type="ECO:0000313" key="10">
    <source>
        <dbReference type="Proteomes" id="UP000316887"/>
    </source>
</evidence>
<comment type="similarity">
    <text evidence="1 5">Belongs to the FliD family.</text>
</comment>
<sequence>MTSSTSGVTSTSSSTAATTAAATTSSSSSLSSILTTLGAGSGLDTSNLVNELVAASQDPVQEQLDAQSTTNSNRISALGTITSDLSTLNTSLASLISGGSLLTQPSVSDTSVMTATAETGSRLSNLSGSIQVKQLAQAQSISTGGYDTSKTFDAGSLTFTNSYGSATVSIDAGSSLSDVAKAINKKQAGFTATVLTQSSGQQQLMVTGMTGDAYGFSISGSGGVSDINYDKSSNSGSMTSNVAAQDAKLSYNNVDVTRSSNTFDDLVSGVSITLKSTSTQPVTLGSTRQTANVRQSILNFVDAYNQLYSDISTNTALGTSSTTAGVLANDSGVRTLKSSLNNMINQKLSSNGTYSTLGEVGVSINRDGTLSADTTQLDTALANDPDSVEALFNPTQSTSNSAVSITSSISKVTPGTYKLSDVTYDDSGNITGAKLNGKDMLVSGKSLIASSDSPAAGLVLKISGSSVTDSTISIDSGVGGAVNQLYKNMTATGGALTASSNTYSKVTTSIAKKETDLTSKMTDYRTRLTSQFTAMNTAVSGYKSTLSFLKQQVALWTNSSSSSSS</sequence>
<evidence type="ECO:0000256" key="3">
    <source>
        <dbReference type="ARBA" id="ARBA00023054"/>
    </source>
</evidence>
<dbReference type="Pfam" id="PF02465">
    <property type="entry name" value="FliD_N"/>
    <property type="match status" value="1"/>
</dbReference>
<keyword evidence="4 5" id="KW-0975">Bacterial flagellum</keyword>
<keyword evidence="9" id="KW-0969">Cilium</keyword>
<dbReference type="AlphaFoldDB" id="A0A542W0J7"/>
<keyword evidence="5" id="KW-0964">Secreted</keyword>
<evidence type="ECO:0000259" key="8">
    <source>
        <dbReference type="Pfam" id="PF07195"/>
    </source>
</evidence>
<feature type="region of interest" description="Disordered" evidence="6">
    <location>
        <begin position="1"/>
        <end position="21"/>
    </location>
</feature>
<comment type="subunit">
    <text evidence="2 5">Homopentamer.</text>
</comment>
<dbReference type="InterPro" id="IPR010810">
    <property type="entry name" value="Flagellin_hook_IN_motif"/>
</dbReference>
<dbReference type="GO" id="GO:0071973">
    <property type="term" value="P:bacterial-type flagellum-dependent cell motility"/>
    <property type="evidence" value="ECO:0007669"/>
    <property type="project" value="TreeGrafter"/>
</dbReference>
<comment type="caution">
    <text evidence="9">The sequence shown here is derived from an EMBL/GenBank/DDBJ whole genome shotgun (WGS) entry which is preliminary data.</text>
</comment>
<dbReference type="GO" id="GO:0009421">
    <property type="term" value="C:bacterial-type flagellum filament cap"/>
    <property type="evidence" value="ECO:0007669"/>
    <property type="project" value="InterPro"/>
</dbReference>
<proteinExistence type="inferred from homology"/>
<dbReference type="Pfam" id="PF07195">
    <property type="entry name" value="FliD_C"/>
    <property type="match status" value="1"/>
</dbReference>
<protein>
    <recommendedName>
        <fullName evidence="5">Flagellar hook-associated protein 2</fullName>
        <shortName evidence="5">HAP2</shortName>
    </recommendedName>
    <alternativeName>
        <fullName evidence="5">Flagellar cap protein</fullName>
    </alternativeName>
</protein>
<dbReference type="EMBL" id="VFOF01000001">
    <property type="protein sequence ID" value="TQL17111.1"/>
    <property type="molecule type" value="Genomic_DNA"/>
</dbReference>
<accession>A0A542W0J7</accession>
<evidence type="ECO:0000256" key="6">
    <source>
        <dbReference type="SAM" id="MobiDB-lite"/>
    </source>
</evidence>
<evidence type="ECO:0000256" key="1">
    <source>
        <dbReference type="ARBA" id="ARBA00009764"/>
    </source>
</evidence>
<dbReference type="GO" id="GO:0009424">
    <property type="term" value="C:bacterial-type flagellum hook"/>
    <property type="evidence" value="ECO:0007669"/>
    <property type="project" value="UniProtKB-UniRule"/>
</dbReference>
<comment type="subcellular location">
    <subcellularLocation>
        <location evidence="5">Secreted</location>
    </subcellularLocation>
    <subcellularLocation>
        <location evidence="5">Bacterial flagellum</location>
    </subcellularLocation>
</comment>
<dbReference type="GO" id="GO:0005576">
    <property type="term" value="C:extracellular region"/>
    <property type="evidence" value="ECO:0007669"/>
    <property type="project" value="UniProtKB-SubCell"/>
</dbReference>
<evidence type="ECO:0000256" key="4">
    <source>
        <dbReference type="ARBA" id="ARBA00023143"/>
    </source>
</evidence>
<dbReference type="InterPro" id="IPR010809">
    <property type="entry name" value="FliD_C"/>
</dbReference>
<keyword evidence="9" id="KW-0966">Cell projection</keyword>
<organism evidence="9 10">
    <name type="scientific">Zymomonas mobilis</name>
    <dbReference type="NCBI Taxonomy" id="542"/>
    <lineage>
        <taxon>Bacteria</taxon>
        <taxon>Pseudomonadati</taxon>
        <taxon>Pseudomonadota</taxon>
        <taxon>Alphaproteobacteria</taxon>
        <taxon>Sphingomonadales</taxon>
        <taxon>Zymomonadaceae</taxon>
        <taxon>Zymomonas</taxon>
    </lineage>
</organism>
<keyword evidence="9" id="KW-0282">Flagellum</keyword>